<gene>
    <name evidence="1" type="ORF">Zm00014a_005335</name>
</gene>
<protein>
    <submittedName>
        <fullName evidence="1">Uncharacterized protein</fullName>
    </submittedName>
</protein>
<evidence type="ECO:0000313" key="1">
    <source>
        <dbReference type="EMBL" id="PWZ31845.1"/>
    </source>
</evidence>
<dbReference type="Proteomes" id="UP000251960">
    <property type="component" value="Chromosome 3"/>
</dbReference>
<proteinExistence type="predicted"/>
<sequence length="63" mass="7101">MMFYWLLSFTLCLGFESHLMYRSLTFYADLIKWANGLARQQASMMCLGQSCGPRASGPCLAIV</sequence>
<organism evidence="1 2">
    <name type="scientific">Zea mays</name>
    <name type="common">Maize</name>
    <dbReference type="NCBI Taxonomy" id="4577"/>
    <lineage>
        <taxon>Eukaryota</taxon>
        <taxon>Viridiplantae</taxon>
        <taxon>Streptophyta</taxon>
        <taxon>Embryophyta</taxon>
        <taxon>Tracheophyta</taxon>
        <taxon>Spermatophyta</taxon>
        <taxon>Magnoliopsida</taxon>
        <taxon>Liliopsida</taxon>
        <taxon>Poales</taxon>
        <taxon>Poaceae</taxon>
        <taxon>PACMAD clade</taxon>
        <taxon>Panicoideae</taxon>
        <taxon>Andropogonodae</taxon>
        <taxon>Andropogoneae</taxon>
        <taxon>Tripsacinae</taxon>
        <taxon>Zea</taxon>
    </lineage>
</organism>
<reference evidence="1 2" key="1">
    <citation type="journal article" date="2018" name="Nat. Genet.">
        <title>Extensive intraspecific gene order and gene structural variations between Mo17 and other maize genomes.</title>
        <authorList>
            <person name="Sun S."/>
            <person name="Zhou Y."/>
            <person name="Chen J."/>
            <person name="Shi J."/>
            <person name="Zhao H."/>
            <person name="Zhao H."/>
            <person name="Song W."/>
            <person name="Zhang M."/>
            <person name="Cui Y."/>
            <person name="Dong X."/>
            <person name="Liu H."/>
            <person name="Ma X."/>
            <person name="Jiao Y."/>
            <person name="Wang B."/>
            <person name="Wei X."/>
            <person name="Stein J.C."/>
            <person name="Glaubitz J.C."/>
            <person name="Lu F."/>
            <person name="Yu G."/>
            <person name="Liang C."/>
            <person name="Fengler K."/>
            <person name="Li B."/>
            <person name="Rafalski A."/>
            <person name="Schnable P.S."/>
            <person name="Ware D.H."/>
            <person name="Buckler E.S."/>
            <person name="Lai J."/>
        </authorList>
    </citation>
    <scope>NUCLEOTIDE SEQUENCE [LARGE SCALE GENOMIC DNA]</scope>
    <source>
        <strain evidence="2">cv. Missouri 17</strain>
        <tissue evidence="1">Seedling</tissue>
    </source>
</reference>
<dbReference type="EMBL" id="NCVQ01000004">
    <property type="protein sequence ID" value="PWZ31845.1"/>
    <property type="molecule type" value="Genomic_DNA"/>
</dbReference>
<comment type="caution">
    <text evidence="1">The sequence shown here is derived from an EMBL/GenBank/DDBJ whole genome shotgun (WGS) entry which is preliminary data.</text>
</comment>
<evidence type="ECO:0000313" key="2">
    <source>
        <dbReference type="Proteomes" id="UP000251960"/>
    </source>
</evidence>
<accession>A0A3L6FF54</accession>
<dbReference type="AlphaFoldDB" id="A0A3L6FF54"/>
<name>A0A3L6FF54_MAIZE</name>